<organism evidence="4 5">
    <name type="scientific">Circinella minor</name>
    <dbReference type="NCBI Taxonomy" id="1195481"/>
    <lineage>
        <taxon>Eukaryota</taxon>
        <taxon>Fungi</taxon>
        <taxon>Fungi incertae sedis</taxon>
        <taxon>Mucoromycota</taxon>
        <taxon>Mucoromycotina</taxon>
        <taxon>Mucoromycetes</taxon>
        <taxon>Mucorales</taxon>
        <taxon>Lichtheimiaceae</taxon>
        <taxon>Circinella</taxon>
    </lineage>
</organism>
<dbReference type="PANTHER" id="PTHR23065:SF54">
    <property type="entry name" value="SUPPRESSOR OF YEAST PROFILIN DELETION"/>
    <property type="match status" value="1"/>
</dbReference>
<feature type="domain" description="MHD" evidence="3">
    <location>
        <begin position="636"/>
        <end position="890"/>
    </location>
</feature>
<feature type="region of interest" description="Disordered" evidence="2">
    <location>
        <begin position="451"/>
        <end position="593"/>
    </location>
</feature>
<dbReference type="GO" id="GO:0006897">
    <property type="term" value="P:endocytosis"/>
    <property type="evidence" value="ECO:0007669"/>
    <property type="project" value="UniProtKB-KW"/>
</dbReference>
<dbReference type="Gene3D" id="1.20.1270.60">
    <property type="entry name" value="Arfaptin homology (AH) domain/BAR domain"/>
    <property type="match status" value="1"/>
</dbReference>
<dbReference type="Pfam" id="PF00611">
    <property type="entry name" value="FCH"/>
    <property type="match status" value="1"/>
</dbReference>
<name>A0A8H7SA29_9FUNG</name>
<dbReference type="InterPro" id="IPR001060">
    <property type="entry name" value="FCH_dom"/>
</dbReference>
<feature type="compositionally biased region" description="Polar residues" evidence="2">
    <location>
        <begin position="581"/>
        <end position="593"/>
    </location>
</feature>
<feature type="compositionally biased region" description="Polar residues" evidence="2">
    <location>
        <begin position="483"/>
        <end position="493"/>
    </location>
</feature>
<dbReference type="Pfam" id="PF10291">
    <property type="entry name" value="muHD"/>
    <property type="match status" value="1"/>
</dbReference>
<dbReference type="GO" id="GO:0005886">
    <property type="term" value="C:plasma membrane"/>
    <property type="evidence" value="ECO:0007669"/>
    <property type="project" value="TreeGrafter"/>
</dbReference>
<comment type="caution">
    <text evidence="4">The sequence shown here is derived from an EMBL/GenBank/DDBJ whole genome shotgun (WGS) entry which is preliminary data.</text>
</comment>
<dbReference type="OrthoDB" id="27823at2759"/>
<dbReference type="InterPro" id="IPR036168">
    <property type="entry name" value="AP2_Mu_C_sf"/>
</dbReference>
<proteinExistence type="predicted"/>
<dbReference type="GO" id="GO:0030139">
    <property type="term" value="C:endocytic vesicle"/>
    <property type="evidence" value="ECO:0007669"/>
    <property type="project" value="TreeGrafter"/>
</dbReference>
<evidence type="ECO:0000313" key="5">
    <source>
        <dbReference type="Proteomes" id="UP000646827"/>
    </source>
</evidence>
<feature type="compositionally biased region" description="Low complexity" evidence="2">
    <location>
        <begin position="556"/>
        <end position="578"/>
    </location>
</feature>
<feature type="region of interest" description="Disordered" evidence="2">
    <location>
        <begin position="373"/>
        <end position="425"/>
    </location>
</feature>
<dbReference type="SMART" id="SM00055">
    <property type="entry name" value="FCH"/>
    <property type="match status" value="1"/>
</dbReference>
<sequence>METSSPNPYLDVFLTERPKDGIEVIQGRLRKALKLNEELAEYFKDRAYIEDLYAKNLAKISKKHFVTDKSALGHMQPIWEMLHNELTEIYTIHAVMSLKITEDVERPLRSSIQNDNEYHTIKSMDATLQRLSRDYEERLMRLNKHKKAASKSGPNAQKAELKVVDSTKGLDQIKNQWIKTGPDYIQKHQTVDENRWNNLQTVVQNFEVLQNDQLLKRIEVANNVLTAASNFNVQDEINSFCSSFNSKSGLRKAVSMVQMNQPSSEQQQQQQQQLPTVSRSERSIASLASTSTKNTALSEVLSVPSNNGSQHLEAPVPVPSISDKSNRSGRKVGKERKFLSTLVSIRRKTKSTYMGGSDSNSINNGYVNADLAPPDILSDQTSHSSFSALDEEDHSSINNTTTHHEDTTSTVPTSPTSMNQSVSSIKKASSFTGSFASTQQQQQPPKVLVDAEGYTIPPPDRAAWPGDNSTNNGSLHDDDFFSDNGSVFSSNQPKLKVDIKNETVKEEDAQKSAVALTRVSSMLKEKSPSASGKRRGRRDNQRSTRLLDPVQEIKQSTGSPLSMSTTTTTSSSSSPFDDTSNDIPLQLQDSPSTIQSLSTSVEKEEELNKIQVVDITPPIIEQSTITSSVESLTTPKPTIKVQITESIHCLMKGGNVVKSAVLGEVKIAYHGPSDTTKPVCFRLEHVDQLERITPNTSYITEIEEEEEEKGVYKLDTNMFHLAGDSPIPCIKYQVKLNDNDNDNDNDLLPIKVKPMWKCESEQTLLLVKYQKSQHDLASHLHGIFFMTTVSGNVQNVQSVPGGQWMVDQDKMVWPMGEWQGNEERILRAKFITKEQGSAQTLQVRFEVKDRLVSLIHLVNTEQNSGSNETKIWATIESIERSIRTGKYVAEQ</sequence>
<dbReference type="SUPFAM" id="SSF49447">
    <property type="entry name" value="Second domain of Mu2 adaptin subunit (ap50) of ap2 adaptor"/>
    <property type="match status" value="1"/>
</dbReference>
<reference evidence="4 5" key="1">
    <citation type="submission" date="2020-12" db="EMBL/GenBank/DDBJ databases">
        <title>Metabolic potential, ecology and presence of endohyphal bacteria is reflected in genomic diversity of Mucoromycotina.</title>
        <authorList>
            <person name="Muszewska A."/>
            <person name="Okrasinska A."/>
            <person name="Steczkiewicz K."/>
            <person name="Drgas O."/>
            <person name="Orlowska M."/>
            <person name="Perlinska-Lenart U."/>
            <person name="Aleksandrzak-Piekarczyk T."/>
            <person name="Szatraj K."/>
            <person name="Zielenkiewicz U."/>
            <person name="Pilsyk S."/>
            <person name="Malc E."/>
            <person name="Mieczkowski P."/>
            <person name="Kruszewska J.S."/>
            <person name="Biernat P."/>
            <person name="Pawlowska J."/>
        </authorList>
    </citation>
    <scope>NUCLEOTIDE SEQUENCE [LARGE SCALE GENOMIC DNA]</scope>
    <source>
        <strain evidence="4 5">CBS 142.35</strain>
    </source>
</reference>
<dbReference type="InterPro" id="IPR018808">
    <property type="entry name" value="Muniscin_C"/>
</dbReference>
<dbReference type="InterPro" id="IPR027267">
    <property type="entry name" value="AH/BAR_dom_sf"/>
</dbReference>
<feature type="compositionally biased region" description="Low complexity" evidence="2">
    <location>
        <begin position="408"/>
        <end position="417"/>
    </location>
</feature>
<evidence type="ECO:0000256" key="1">
    <source>
        <dbReference type="ARBA" id="ARBA00022583"/>
    </source>
</evidence>
<dbReference type="GO" id="GO:0032153">
    <property type="term" value="C:cell division site"/>
    <property type="evidence" value="ECO:0007669"/>
    <property type="project" value="TreeGrafter"/>
</dbReference>
<dbReference type="InterPro" id="IPR028565">
    <property type="entry name" value="MHD"/>
</dbReference>
<feature type="region of interest" description="Disordered" evidence="2">
    <location>
        <begin position="259"/>
        <end position="283"/>
    </location>
</feature>
<dbReference type="Proteomes" id="UP000646827">
    <property type="component" value="Unassembled WGS sequence"/>
</dbReference>
<dbReference type="GO" id="GO:0032185">
    <property type="term" value="P:septin cytoskeleton organization"/>
    <property type="evidence" value="ECO:0007669"/>
    <property type="project" value="TreeGrafter"/>
</dbReference>
<dbReference type="AlphaFoldDB" id="A0A8H7SA29"/>
<evidence type="ECO:0000259" key="3">
    <source>
        <dbReference type="PROSITE" id="PS51072"/>
    </source>
</evidence>
<evidence type="ECO:0000313" key="4">
    <source>
        <dbReference type="EMBL" id="KAG2224233.1"/>
    </source>
</evidence>
<evidence type="ECO:0000256" key="2">
    <source>
        <dbReference type="SAM" id="MobiDB-lite"/>
    </source>
</evidence>
<feature type="compositionally biased region" description="Basic and acidic residues" evidence="2">
    <location>
        <begin position="495"/>
        <end position="510"/>
    </location>
</feature>
<keyword evidence="5" id="KW-1185">Reference proteome</keyword>
<keyword evidence="1" id="KW-0254">Endocytosis</keyword>
<protein>
    <recommendedName>
        <fullName evidence="3">MHD domain-containing protein</fullName>
    </recommendedName>
</protein>
<dbReference type="PROSITE" id="PS51072">
    <property type="entry name" value="MHD"/>
    <property type="match status" value="1"/>
</dbReference>
<accession>A0A8H7SA29</accession>
<dbReference type="SUPFAM" id="SSF103657">
    <property type="entry name" value="BAR/IMD domain-like"/>
    <property type="match status" value="1"/>
</dbReference>
<dbReference type="PANTHER" id="PTHR23065">
    <property type="entry name" value="PROLINE-SERINE-THREONINE PHOSPHATASE INTERACTING PROTEIN 1"/>
    <property type="match status" value="1"/>
</dbReference>
<dbReference type="EMBL" id="JAEPRB010000046">
    <property type="protein sequence ID" value="KAG2224233.1"/>
    <property type="molecule type" value="Genomic_DNA"/>
</dbReference>
<gene>
    <name evidence="4" type="ORF">INT45_000262</name>
</gene>
<feature type="compositionally biased region" description="Polar residues" evidence="2">
    <location>
        <begin position="378"/>
        <end position="387"/>
    </location>
</feature>
<feature type="region of interest" description="Disordered" evidence="2">
    <location>
        <begin position="303"/>
        <end position="335"/>
    </location>
</feature>